<keyword evidence="1" id="KW-0732">Signal</keyword>
<dbReference type="PANTHER" id="PTHR31104">
    <property type="entry name" value="PEPTIDE-N4-(N-ACETYL-BETA-GLUCOSAMINYL)ASPARAGINE AMIDASE A PROTEIN"/>
    <property type="match status" value="1"/>
</dbReference>
<reference evidence="3" key="2">
    <citation type="submission" date="2023-01" db="EMBL/GenBank/DDBJ databases">
        <authorList>
            <person name="Petersen C."/>
        </authorList>
    </citation>
    <scope>NUCLEOTIDE SEQUENCE</scope>
    <source>
        <strain evidence="3">IBT 17514</strain>
    </source>
</reference>
<feature type="chain" id="PRO_5041958474" description="Peptide N-acetyl-beta-D-glucosaminyl asparaginase amidase A N-terminal domain-containing protein" evidence="1">
    <location>
        <begin position="22"/>
        <end position="616"/>
    </location>
</feature>
<evidence type="ECO:0000313" key="3">
    <source>
        <dbReference type="EMBL" id="KAJ5724465.1"/>
    </source>
</evidence>
<keyword evidence="4" id="KW-1185">Reference proteome</keyword>
<dbReference type="Pfam" id="PF25156">
    <property type="entry name" value="PNGase_A_C"/>
    <property type="match status" value="1"/>
</dbReference>
<protein>
    <recommendedName>
        <fullName evidence="2">Peptide N-acetyl-beta-D-glucosaminyl asparaginase amidase A N-terminal domain-containing protein</fullName>
    </recommendedName>
</protein>
<dbReference type="InterPro" id="IPR056948">
    <property type="entry name" value="PNGaseA_N"/>
</dbReference>
<dbReference type="Proteomes" id="UP001215712">
    <property type="component" value="Unassembled WGS sequence"/>
</dbReference>
<proteinExistence type="predicted"/>
<feature type="signal peptide" evidence="1">
    <location>
        <begin position="1"/>
        <end position="21"/>
    </location>
</feature>
<dbReference type="InterPro" id="IPR021102">
    <property type="entry name" value="PNGase_A"/>
</dbReference>
<dbReference type="AlphaFoldDB" id="A0AAD6HK67"/>
<gene>
    <name evidence="3" type="ORF">N7493_006193</name>
</gene>
<name>A0AAD6HK67_9EURO</name>
<evidence type="ECO:0000256" key="1">
    <source>
        <dbReference type="SAM" id="SignalP"/>
    </source>
</evidence>
<sequence>MLLRPLIKGLAACSFILVSDAKRPQGNLKRASDSDSGELHDFQVAPPVLTPSANGKGKNEYGCVVTQTLMDYDFANSYGTPYVGFYTPPDCDFNRVTIEFTLTSKGRQYDRLALFYFNSTEIWRTSTAEPTSDGIYYSYTKEMHQYLPLWKQPQKIIFDLGNIVNSEYTGILNTTLTATFFTVPDTPAAADQILPISRLLGSSNESSVAVLPSEKTAVSYTLPQNLKRAVISVSACGQADEEFWYQNVFSSDTETFVNESSILYGDGPWREVQVLIDGMLAGVSWPFPVIFTGGIVPGFWKPIVGIDAFDLREHEIDITPFIPYLSDGKPHTFDLRVMSINDNGLEYATLANTTTDSWYVTGKIFLFEDEEKGHITTGTMPVIKDPAPSLHITRSLALNSTGYNETLTETTTAKRSLSITSTIKTSSGKEEVSWSQDITYENWNQLSDYGWFQSTIQKTTGTDKTGSGIGYSVSYDYPINCDWWWIESGEDLGLWGNISRALTFDVNGPAVFPNGVQSSVLDTSAKKDQSEFSSVEKTFASSGYGSNLYTYQSATGTYFSDDLSTTSPTENFGSLNQTMTLKGVAYDGSMESYSRNVATVNDTITHDEQVFELGKK</sequence>
<feature type="domain" description="Peptide N-acetyl-beta-D-glucosaminyl asparaginase amidase A N-terminal" evidence="2">
    <location>
        <begin position="56"/>
        <end position="377"/>
    </location>
</feature>
<comment type="caution">
    <text evidence="3">The sequence shown here is derived from an EMBL/GenBank/DDBJ whole genome shotgun (WGS) entry which is preliminary data.</text>
</comment>
<evidence type="ECO:0000259" key="2">
    <source>
        <dbReference type="Pfam" id="PF12222"/>
    </source>
</evidence>
<organism evidence="3 4">
    <name type="scientific">Penicillium malachiteum</name>
    <dbReference type="NCBI Taxonomy" id="1324776"/>
    <lineage>
        <taxon>Eukaryota</taxon>
        <taxon>Fungi</taxon>
        <taxon>Dikarya</taxon>
        <taxon>Ascomycota</taxon>
        <taxon>Pezizomycotina</taxon>
        <taxon>Eurotiomycetes</taxon>
        <taxon>Eurotiomycetidae</taxon>
        <taxon>Eurotiales</taxon>
        <taxon>Aspergillaceae</taxon>
        <taxon>Penicillium</taxon>
    </lineage>
</organism>
<reference evidence="3" key="1">
    <citation type="journal article" date="2023" name="IMA Fungus">
        <title>Comparative genomic study of the Penicillium genus elucidates a diverse pangenome and 15 lateral gene transfer events.</title>
        <authorList>
            <person name="Petersen C."/>
            <person name="Sorensen T."/>
            <person name="Nielsen M.R."/>
            <person name="Sondergaard T.E."/>
            <person name="Sorensen J.L."/>
            <person name="Fitzpatrick D.A."/>
            <person name="Frisvad J.C."/>
            <person name="Nielsen K.L."/>
        </authorList>
    </citation>
    <scope>NUCLEOTIDE SEQUENCE</scope>
    <source>
        <strain evidence="3">IBT 17514</strain>
    </source>
</reference>
<evidence type="ECO:0000313" key="4">
    <source>
        <dbReference type="Proteomes" id="UP001215712"/>
    </source>
</evidence>
<accession>A0AAD6HK67</accession>
<dbReference type="EMBL" id="JAQJAN010000008">
    <property type="protein sequence ID" value="KAJ5724465.1"/>
    <property type="molecule type" value="Genomic_DNA"/>
</dbReference>
<dbReference type="Pfam" id="PF12222">
    <property type="entry name" value="PNGaseA"/>
    <property type="match status" value="1"/>
</dbReference>